<dbReference type="InParanoid" id="A0A2K1KPP1"/>
<evidence type="ECO:0000313" key="4">
    <source>
        <dbReference type="Proteomes" id="UP000006727"/>
    </source>
</evidence>
<dbReference type="EnsemblPlants" id="Pp3c4_23310V3.1">
    <property type="protein sequence ID" value="Pp3c4_23310V3.1"/>
    <property type="gene ID" value="Pp3c4_23310"/>
</dbReference>
<reference evidence="3" key="3">
    <citation type="submission" date="2020-12" db="UniProtKB">
        <authorList>
            <consortium name="EnsemblPlants"/>
        </authorList>
    </citation>
    <scope>IDENTIFICATION</scope>
</reference>
<organism evidence="2">
    <name type="scientific">Physcomitrium patens</name>
    <name type="common">Spreading-leaved earth moss</name>
    <name type="synonym">Physcomitrella patens</name>
    <dbReference type="NCBI Taxonomy" id="3218"/>
    <lineage>
        <taxon>Eukaryota</taxon>
        <taxon>Viridiplantae</taxon>
        <taxon>Streptophyta</taxon>
        <taxon>Embryophyta</taxon>
        <taxon>Bryophyta</taxon>
        <taxon>Bryophytina</taxon>
        <taxon>Bryopsida</taxon>
        <taxon>Funariidae</taxon>
        <taxon>Funariales</taxon>
        <taxon>Funariaceae</taxon>
        <taxon>Physcomitrium</taxon>
    </lineage>
</organism>
<proteinExistence type="predicted"/>
<reference evidence="2 4" key="1">
    <citation type="journal article" date="2008" name="Science">
        <title>The Physcomitrella genome reveals evolutionary insights into the conquest of land by plants.</title>
        <authorList>
            <person name="Rensing S."/>
            <person name="Lang D."/>
            <person name="Zimmer A."/>
            <person name="Terry A."/>
            <person name="Salamov A."/>
            <person name="Shapiro H."/>
            <person name="Nishiyama T."/>
            <person name="Perroud P.-F."/>
            <person name="Lindquist E."/>
            <person name="Kamisugi Y."/>
            <person name="Tanahashi T."/>
            <person name="Sakakibara K."/>
            <person name="Fujita T."/>
            <person name="Oishi K."/>
            <person name="Shin-I T."/>
            <person name="Kuroki Y."/>
            <person name="Toyoda A."/>
            <person name="Suzuki Y."/>
            <person name="Hashimoto A."/>
            <person name="Yamaguchi K."/>
            <person name="Sugano A."/>
            <person name="Kohara Y."/>
            <person name="Fujiyama A."/>
            <person name="Anterola A."/>
            <person name="Aoki S."/>
            <person name="Ashton N."/>
            <person name="Barbazuk W.B."/>
            <person name="Barker E."/>
            <person name="Bennetzen J."/>
            <person name="Bezanilla M."/>
            <person name="Blankenship R."/>
            <person name="Cho S.H."/>
            <person name="Dutcher S."/>
            <person name="Estelle M."/>
            <person name="Fawcett J.A."/>
            <person name="Gundlach H."/>
            <person name="Hanada K."/>
            <person name="Heyl A."/>
            <person name="Hicks K.A."/>
            <person name="Hugh J."/>
            <person name="Lohr M."/>
            <person name="Mayer K."/>
            <person name="Melkozernov A."/>
            <person name="Murata T."/>
            <person name="Nelson D."/>
            <person name="Pils B."/>
            <person name="Prigge M."/>
            <person name="Reiss B."/>
            <person name="Renner T."/>
            <person name="Rombauts S."/>
            <person name="Rushton P."/>
            <person name="Sanderfoot A."/>
            <person name="Schween G."/>
            <person name="Shiu S.-H."/>
            <person name="Stueber K."/>
            <person name="Theodoulou F.L."/>
            <person name="Tu H."/>
            <person name="Van de Peer Y."/>
            <person name="Verrier P.J."/>
            <person name="Waters E."/>
            <person name="Wood A."/>
            <person name="Yang L."/>
            <person name="Cove D."/>
            <person name="Cuming A."/>
            <person name="Hasebe M."/>
            <person name="Lucas S."/>
            <person name="Mishler D.B."/>
            <person name="Reski R."/>
            <person name="Grigoriev I."/>
            <person name="Quatrano R.S."/>
            <person name="Boore J.L."/>
        </authorList>
    </citation>
    <scope>NUCLEOTIDE SEQUENCE [LARGE SCALE GENOMIC DNA]</scope>
    <source>
        <strain evidence="3 4">cv. Gransden 2004</strain>
    </source>
</reference>
<evidence type="ECO:0000256" key="1">
    <source>
        <dbReference type="SAM" id="MobiDB-lite"/>
    </source>
</evidence>
<dbReference type="EMBL" id="ABEU02000004">
    <property type="protein sequence ID" value="PNR55740.1"/>
    <property type="molecule type" value="Genomic_DNA"/>
</dbReference>
<feature type="region of interest" description="Disordered" evidence="1">
    <location>
        <begin position="1"/>
        <end position="27"/>
    </location>
</feature>
<evidence type="ECO:0000313" key="2">
    <source>
        <dbReference type="EMBL" id="PNR55740.1"/>
    </source>
</evidence>
<dbReference type="Gramene" id="Pp3c4_23310V3.1">
    <property type="protein sequence ID" value="Pp3c4_23310V3.1"/>
    <property type="gene ID" value="Pp3c4_23310"/>
</dbReference>
<protein>
    <submittedName>
        <fullName evidence="2 3">Uncharacterized protein</fullName>
    </submittedName>
</protein>
<keyword evidence="4" id="KW-1185">Reference proteome</keyword>
<dbReference type="AlphaFoldDB" id="A0A2K1KPP1"/>
<gene>
    <name evidence="2" type="ORF">PHYPA_006637</name>
</gene>
<dbReference type="Proteomes" id="UP000006727">
    <property type="component" value="Chromosome 4"/>
</dbReference>
<name>A0A2K1KPP1_PHYPA</name>
<evidence type="ECO:0000313" key="3">
    <source>
        <dbReference type="EnsemblPlants" id="Pp3c4_23310V3.1"/>
    </source>
</evidence>
<accession>A0A2K1KPP1</accession>
<reference evidence="2 4" key="2">
    <citation type="journal article" date="2018" name="Plant J.">
        <title>The Physcomitrella patens chromosome-scale assembly reveals moss genome structure and evolution.</title>
        <authorList>
            <person name="Lang D."/>
            <person name="Ullrich K.K."/>
            <person name="Murat F."/>
            <person name="Fuchs J."/>
            <person name="Jenkins J."/>
            <person name="Haas F.B."/>
            <person name="Piednoel M."/>
            <person name="Gundlach H."/>
            <person name="Van Bel M."/>
            <person name="Meyberg R."/>
            <person name="Vives C."/>
            <person name="Morata J."/>
            <person name="Symeonidi A."/>
            <person name="Hiss M."/>
            <person name="Muchero W."/>
            <person name="Kamisugi Y."/>
            <person name="Saleh O."/>
            <person name="Blanc G."/>
            <person name="Decker E.L."/>
            <person name="van Gessel N."/>
            <person name="Grimwood J."/>
            <person name="Hayes R.D."/>
            <person name="Graham S.W."/>
            <person name="Gunter L.E."/>
            <person name="McDaniel S.F."/>
            <person name="Hoernstein S.N.W."/>
            <person name="Larsson A."/>
            <person name="Li F.W."/>
            <person name="Perroud P.F."/>
            <person name="Phillips J."/>
            <person name="Ranjan P."/>
            <person name="Rokshar D.S."/>
            <person name="Rothfels C.J."/>
            <person name="Schneider L."/>
            <person name="Shu S."/>
            <person name="Stevenson D.W."/>
            <person name="Thummler F."/>
            <person name="Tillich M."/>
            <person name="Villarreal Aguilar J.C."/>
            <person name="Widiez T."/>
            <person name="Wong G.K."/>
            <person name="Wymore A."/>
            <person name="Zhang Y."/>
            <person name="Zimmer A.D."/>
            <person name="Quatrano R.S."/>
            <person name="Mayer K.F.X."/>
            <person name="Goodstein D."/>
            <person name="Casacuberta J.M."/>
            <person name="Vandepoele K."/>
            <person name="Reski R."/>
            <person name="Cuming A.C."/>
            <person name="Tuskan G.A."/>
            <person name="Maumus F."/>
            <person name="Salse J."/>
            <person name="Schmutz J."/>
            <person name="Rensing S.A."/>
        </authorList>
    </citation>
    <scope>NUCLEOTIDE SEQUENCE [LARGE SCALE GENOMIC DNA]</scope>
    <source>
        <strain evidence="3 4">cv. Gransden 2004</strain>
    </source>
</reference>
<sequence length="91" mass="11198">MRNNTYRGEERYPNRGGYRSNNYENKLQPRYEEDRIANSLRRSYVNQPKEIKEEFDKLFKTFFRLLFINAMLERIVGHELYSMLSRFNGYN</sequence>